<keyword evidence="13" id="KW-1185">Reference proteome</keyword>
<gene>
    <name evidence="12" type="primary">xerS</name>
    <name evidence="12" type="ORF">ABVC42_00480</name>
</gene>
<evidence type="ECO:0000256" key="3">
    <source>
        <dbReference type="ARBA" id="ARBA00022618"/>
    </source>
</evidence>
<dbReference type="PANTHER" id="PTHR30349">
    <property type="entry name" value="PHAGE INTEGRASE-RELATED"/>
    <property type="match status" value="1"/>
</dbReference>
<keyword evidence="3" id="KW-0132">Cell division</keyword>
<evidence type="ECO:0000256" key="1">
    <source>
        <dbReference type="ARBA" id="ARBA00004496"/>
    </source>
</evidence>
<keyword evidence="4" id="KW-0159">Chromosome partition</keyword>
<dbReference type="PROSITE" id="PS51898">
    <property type="entry name" value="TYR_RECOMBINASE"/>
    <property type="match status" value="1"/>
</dbReference>
<keyword evidence="2" id="KW-0963">Cytoplasm</keyword>
<accession>A0ABV2B599</accession>
<evidence type="ECO:0000259" key="11">
    <source>
        <dbReference type="PROSITE" id="PS51900"/>
    </source>
</evidence>
<evidence type="ECO:0000256" key="7">
    <source>
        <dbReference type="ARBA" id="ARBA00023172"/>
    </source>
</evidence>
<evidence type="ECO:0000256" key="4">
    <source>
        <dbReference type="ARBA" id="ARBA00022829"/>
    </source>
</evidence>
<dbReference type="InterPro" id="IPR010998">
    <property type="entry name" value="Integrase_recombinase_N"/>
</dbReference>
<dbReference type="SUPFAM" id="SSF56349">
    <property type="entry name" value="DNA breaking-rejoining enzymes"/>
    <property type="match status" value="1"/>
</dbReference>
<keyword evidence="5" id="KW-0229">DNA integration</keyword>
<dbReference type="Pfam" id="PF00589">
    <property type="entry name" value="Phage_integrase"/>
    <property type="match status" value="1"/>
</dbReference>
<dbReference type="InterPro" id="IPR044068">
    <property type="entry name" value="CB"/>
</dbReference>
<dbReference type="PANTHER" id="PTHR30349:SF77">
    <property type="entry name" value="TYROSINE RECOMBINASE XERC"/>
    <property type="match status" value="1"/>
</dbReference>
<evidence type="ECO:0000256" key="5">
    <source>
        <dbReference type="ARBA" id="ARBA00022908"/>
    </source>
</evidence>
<dbReference type="PROSITE" id="PS51900">
    <property type="entry name" value="CB"/>
    <property type="match status" value="1"/>
</dbReference>
<dbReference type="Gene3D" id="1.10.443.10">
    <property type="entry name" value="Intergrase catalytic core"/>
    <property type="match status" value="1"/>
</dbReference>
<reference evidence="12" key="1">
    <citation type="submission" date="2024-06" db="EMBL/GenBank/DDBJ databases">
        <title>Vaginal Lactobacillus fatty acid response mechanisms reveal a metabolite-targeted strategy for bacterial vaginosis treatment.</title>
        <authorList>
            <person name="Zhu M."/>
            <person name="Blainey P.C."/>
            <person name="Bloom S.M."/>
            <person name="Kwon D.S."/>
        </authorList>
    </citation>
    <scope>NUCLEOTIDE SEQUENCE</scope>
    <source>
        <strain evidence="12">194_F1_1</strain>
    </source>
</reference>
<comment type="caution">
    <text evidence="12">The sequence shown here is derived from an EMBL/GenBank/DDBJ whole genome shotgun (WGS) entry which is preliminary data.</text>
</comment>
<dbReference type="InterPro" id="IPR013762">
    <property type="entry name" value="Integrase-like_cat_sf"/>
</dbReference>
<name>A0ABV2B599_9LACO</name>
<evidence type="ECO:0000256" key="6">
    <source>
        <dbReference type="ARBA" id="ARBA00023125"/>
    </source>
</evidence>
<dbReference type="InterPro" id="IPR050090">
    <property type="entry name" value="Tyrosine_recombinase_XerCD"/>
</dbReference>
<dbReference type="EMBL" id="JBETVU010000007">
    <property type="protein sequence ID" value="MES5148436.1"/>
    <property type="molecule type" value="Genomic_DNA"/>
</dbReference>
<evidence type="ECO:0000256" key="9">
    <source>
        <dbReference type="PROSITE-ProRule" id="PRU01248"/>
    </source>
</evidence>
<evidence type="ECO:0000256" key="8">
    <source>
        <dbReference type="ARBA" id="ARBA00023306"/>
    </source>
</evidence>
<organism evidence="12 13">
    <name type="scientific">Lactobacillus crispatus</name>
    <dbReference type="NCBI Taxonomy" id="47770"/>
    <lineage>
        <taxon>Bacteria</taxon>
        <taxon>Bacillati</taxon>
        <taxon>Bacillota</taxon>
        <taxon>Bacilli</taxon>
        <taxon>Lactobacillales</taxon>
        <taxon>Lactobacillaceae</taxon>
        <taxon>Lactobacillus</taxon>
    </lineage>
</organism>
<evidence type="ECO:0000313" key="13">
    <source>
        <dbReference type="Proteomes" id="UP001434419"/>
    </source>
</evidence>
<evidence type="ECO:0000313" key="12">
    <source>
        <dbReference type="EMBL" id="MES5148436.1"/>
    </source>
</evidence>
<feature type="domain" description="Tyr recombinase" evidence="10">
    <location>
        <begin position="160"/>
        <end position="369"/>
    </location>
</feature>
<dbReference type="InterPro" id="IPR011010">
    <property type="entry name" value="DNA_brk_join_enz"/>
</dbReference>
<keyword evidence="7" id="KW-0233">DNA recombination</keyword>
<dbReference type="InterPro" id="IPR002104">
    <property type="entry name" value="Integrase_catalytic"/>
</dbReference>
<feature type="domain" description="Core-binding (CB)" evidence="11">
    <location>
        <begin position="16"/>
        <end position="124"/>
    </location>
</feature>
<evidence type="ECO:0000259" key="10">
    <source>
        <dbReference type="PROSITE" id="PS51898"/>
    </source>
</evidence>
<evidence type="ECO:0000256" key="2">
    <source>
        <dbReference type="ARBA" id="ARBA00022490"/>
    </source>
</evidence>
<comment type="subcellular location">
    <subcellularLocation>
        <location evidence="1">Cytoplasm</location>
    </subcellularLocation>
</comment>
<proteinExistence type="predicted"/>
<dbReference type="NCBIfam" id="NF003462">
    <property type="entry name" value="PRK05084.1"/>
    <property type="match status" value="1"/>
</dbReference>
<keyword evidence="6 9" id="KW-0238">DNA-binding</keyword>
<protein>
    <submittedName>
        <fullName evidence="12">Tyrosine recombinase XerS</fullName>
    </submittedName>
</protein>
<dbReference type="Gene3D" id="1.10.150.130">
    <property type="match status" value="1"/>
</dbReference>
<sequence>MQVKEASLKQIPKKLEELPPFVTDFYNYHKVNTQPTTNLAYLREIERFCTWLRTHTGTDYAQPISSAADNRHITMRELAKLNTQDMNQYIYWLKNQPTIYGTLPTAGSINQTISALKSFFKYMSVDSEVGTSNKPFLSYNPMLKVKVEKDSETLNYRTQKISDQLFVDEEQALVDFIDNDYEDMLKSKQARYAFNRNKSRDLAMIATMLGSGVRISELAGLDMNDVHIKKEKNTGKIEYSAELEVIRKGNYKDRVFVVPWTVKYLVAYLEERKEKYHADDSQPAVFLTLFKGQSQRITTRSIEKLTSKYTKAYGRPSTPHKLRHTLGTELYRRNRNIVAVAQQLGQTSTSATDRYTHVGDGDLYVDLLHIGENTDKPIKDNNKELRQA</sequence>
<dbReference type="RefSeq" id="WP_060462846.1">
    <property type="nucleotide sequence ID" value="NZ_CP083390.1"/>
</dbReference>
<keyword evidence="8" id="KW-0131">Cell cycle</keyword>
<dbReference type="Proteomes" id="UP001434419">
    <property type="component" value="Unassembled WGS sequence"/>
</dbReference>